<dbReference type="GO" id="GO:0016831">
    <property type="term" value="F:carboxy-lyase activity"/>
    <property type="evidence" value="ECO:0007669"/>
    <property type="project" value="UniProtKB-KW"/>
</dbReference>
<dbReference type="SUPFAM" id="SSF55904">
    <property type="entry name" value="Ornithine decarboxylase C-terminal domain"/>
    <property type="match status" value="1"/>
</dbReference>
<dbReference type="Pfam" id="PF03711">
    <property type="entry name" value="OKR_DC_1_C"/>
    <property type="match status" value="1"/>
</dbReference>
<evidence type="ECO:0000256" key="1">
    <source>
        <dbReference type="ARBA" id="ARBA00001933"/>
    </source>
</evidence>
<evidence type="ECO:0000256" key="5">
    <source>
        <dbReference type="ARBA" id="ARBA00023239"/>
    </source>
</evidence>
<keyword evidence="4" id="KW-0663">Pyridoxal phosphate</keyword>
<evidence type="ECO:0000313" key="8">
    <source>
        <dbReference type="EMBL" id="AMJ99262.1"/>
    </source>
</evidence>
<dbReference type="InterPro" id="IPR015424">
    <property type="entry name" value="PyrdxlP-dep_Trfase"/>
</dbReference>
<evidence type="ECO:0000256" key="3">
    <source>
        <dbReference type="ARBA" id="ARBA00022793"/>
    </source>
</evidence>
<dbReference type="EMBL" id="CP014323">
    <property type="protein sequence ID" value="AMJ99262.1"/>
    <property type="molecule type" value="Genomic_DNA"/>
</dbReference>
<dbReference type="PROSITE" id="PS00703">
    <property type="entry name" value="OKR_DC_1"/>
    <property type="match status" value="1"/>
</dbReference>
<evidence type="ECO:0000256" key="2">
    <source>
        <dbReference type="ARBA" id="ARBA00010671"/>
    </source>
</evidence>
<comment type="cofactor">
    <cofactor evidence="1">
        <name>pyridoxal 5'-phosphate</name>
        <dbReference type="ChEBI" id="CHEBI:597326"/>
    </cofactor>
</comment>
<proteinExistence type="inferred from homology"/>
<comment type="similarity">
    <text evidence="2">Belongs to the Orn/Lys/Arg decarboxylase class-I family.</text>
</comment>
<sequence>MRPHLKILVIEDAVDLLEQITSSIGNTITYFDRSDVEISLLEANSVAKALQFVREDGDIQAVVFSWDVVAKVKELTDVVPLNGVLDENTSPAAESVSSQNANEKTTSEKSSARNAVIDNNARVIDAIKRIRPELPVYVLGDAVKGLDIVNQANGIESFFYRNDIISDPESILGYIINDFDDRNETPFWTEYKDYVVESNDSWHTPGHSGGASFRNSPYISDFYRFFGRNVFVSDLSVSVDSLGSLSDGTHAIGKAQAAVANTFEVRHSYFVTNGSSTSNKIILQTLLREGDKVIADRNCHKSVHYGIIQARAMPAYLDSVFNPEYGIFSPPRMAQIKQLIEKNTDAKLIVLTGCTYDGLLTDLKQVVNLAQEHGIKVFIDEAWFAYSLFHPALRDYSAIAAGADYITHSAHKVVSAFSQASFIHVNDPDFDKDFFKEVFAIHTSTSPKYQLIASLDVCRQQLEMEGYKILNELLSNVAELKSQMAKFKRLKILSPSDFANMFSHFESDNIGHDPLKILIDVSALDYSNQEIHRFLMDEVGLEIEKFTHSTILVLLTLGGMRSKIVRLYNALKRLDDGAVNLSKRKSKSPLPADIPPIHLDDLPSKAFFSPREAIPWQNSVGRTAAGLITPYPPGIPLIVPGQKVEQAHIDYLQALASQKLTVQGIYDGEIYVVADQQ</sequence>
<dbReference type="PANTHER" id="PTHR43277:SF4">
    <property type="entry name" value="ARGININE DECARBOXYLASE"/>
    <property type="match status" value="1"/>
</dbReference>
<dbReference type="RefSeq" id="WP_061095608.1">
    <property type="nucleotide sequence ID" value="NZ_CP014323.1"/>
</dbReference>
<dbReference type="AlphaFoldDB" id="A0A126Q1Z3"/>
<name>A0A126Q1Z3_ALTMA</name>
<evidence type="ECO:0000259" key="7">
    <source>
        <dbReference type="PROSITE" id="PS00703"/>
    </source>
</evidence>
<dbReference type="Gene3D" id="3.90.105.10">
    <property type="entry name" value="Molybdopterin biosynthesis moea protein, domain 2"/>
    <property type="match status" value="1"/>
</dbReference>
<reference evidence="8 9" key="1">
    <citation type="submission" date="2015-12" db="EMBL/GenBank/DDBJ databases">
        <authorList>
            <person name="Shamseldin A."/>
            <person name="Moawad H."/>
            <person name="Abd El-Rahim W.M."/>
            <person name="Sadowsky M.J."/>
        </authorList>
    </citation>
    <scope>NUCLEOTIDE SEQUENCE [LARGE SCALE GENOMIC DNA]</scope>
    <source>
        <strain evidence="8 9">D7</strain>
    </source>
</reference>
<dbReference type="OrthoDB" id="9761189at2"/>
<feature type="compositionally biased region" description="Polar residues" evidence="6">
    <location>
        <begin position="90"/>
        <end position="104"/>
    </location>
</feature>
<accession>A0A126Q1Z3</accession>
<feature type="domain" description="Orn/Lys/Arg decarboxylases family 1 pyridoxal-P attachment site" evidence="7">
    <location>
        <begin position="407"/>
        <end position="421"/>
    </location>
</feature>
<dbReference type="PANTHER" id="PTHR43277">
    <property type="entry name" value="ARGININE DECARBOXYLASE"/>
    <property type="match status" value="1"/>
</dbReference>
<gene>
    <name evidence="8" type="ORF">AVL55_14490</name>
</gene>
<dbReference type="Proteomes" id="UP000063991">
    <property type="component" value="Chromosome"/>
</dbReference>
<dbReference type="InterPro" id="IPR052357">
    <property type="entry name" value="Orn_Lys_Arg_decarboxylase-I"/>
</dbReference>
<dbReference type="Gene3D" id="3.40.640.10">
    <property type="entry name" value="Type I PLP-dependent aspartate aminotransferase-like (Major domain)"/>
    <property type="match status" value="1"/>
</dbReference>
<dbReference type="InterPro" id="IPR000310">
    <property type="entry name" value="Orn/Lys/Arg_deCO2ase_major_dom"/>
</dbReference>
<dbReference type="InterPro" id="IPR036633">
    <property type="entry name" value="Prn/Lys/Arg_de-COase_C_sf"/>
</dbReference>
<dbReference type="SUPFAM" id="SSF53383">
    <property type="entry name" value="PLP-dependent transferases"/>
    <property type="match status" value="1"/>
</dbReference>
<evidence type="ECO:0000256" key="6">
    <source>
        <dbReference type="SAM" id="MobiDB-lite"/>
    </source>
</evidence>
<dbReference type="InterPro" id="IPR005308">
    <property type="entry name" value="OKR_de-COase_N"/>
</dbReference>
<protein>
    <submittedName>
        <fullName evidence="8">Amino acid decarboxylase</fullName>
    </submittedName>
</protein>
<dbReference type="InterPro" id="IPR008286">
    <property type="entry name" value="Prn/Lys/Arg_de-COase_C"/>
</dbReference>
<keyword evidence="3" id="KW-0210">Decarboxylase</keyword>
<dbReference type="InterPro" id="IPR015421">
    <property type="entry name" value="PyrdxlP-dep_Trfase_major"/>
</dbReference>
<keyword evidence="5" id="KW-0456">Lyase</keyword>
<evidence type="ECO:0000256" key="4">
    <source>
        <dbReference type="ARBA" id="ARBA00022898"/>
    </source>
</evidence>
<organism evidence="8 9">
    <name type="scientific">Alteromonas macleodii</name>
    <name type="common">Pseudoalteromonas macleodii</name>
    <dbReference type="NCBI Taxonomy" id="28108"/>
    <lineage>
        <taxon>Bacteria</taxon>
        <taxon>Pseudomonadati</taxon>
        <taxon>Pseudomonadota</taxon>
        <taxon>Gammaproteobacteria</taxon>
        <taxon>Alteromonadales</taxon>
        <taxon>Alteromonadaceae</taxon>
        <taxon>Alteromonas/Salinimonas group</taxon>
        <taxon>Alteromonas</taxon>
    </lineage>
</organism>
<dbReference type="Pfam" id="PF01276">
    <property type="entry name" value="OKR_DC_1"/>
    <property type="match status" value="1"/>
</dbReference>
<dbReference type="Pfam" id="PF03709">
    <property type="entry name" value="OKR_DC_1_N"/>
    <property type="match status" value="1"/>
</dbReference>
<feature type="region of interest" description="Disordered" evidence="6">
    <location>
        <begin position="90"/>
        <end position="111"/>
    </location>
</feature>
<evidence type="ECO:0000313" key="9">
    <source>
        <dbReference type="Proteomes" id="UP000063991"/>
    </source>
</evidence>